<dbReference type="InterPro" id="IPR056632">
    <property type="entry name" value="DUF7730"/>
</dbReference>
<evidence type="ECO:0000313" key="4">
    <source>
        <dbReference type="Proteomes" id="UP001161757"/>
    </source>
</evidence>
<feature type="compositionally biased region" description="Low complexity" evidence="1">
    <location>
        <begin position="87"/>
        <end position="124"/>
    </location>
</feature>
<comment type="caution">
    <text evidence="3">The sequence shown here is derived from an EMBL/GenBank/DDBJ whole genome shotgun (WGS) entry which is preliminary data.</text>
</comment>
<feature type="region of interest" description="Disordered" evidence="1">
    <location>
        <begin position="1"/>
        <end position="38"/>
    </location>
</feature>
<name>A0AAN6ENJ4_EXODE</name>
<proteinExistence type="predicted"/>
<evidence type="ECO:0000256" key="1">
    <source>
        <dbReference type="SAM" id="MobiDB-lite"/>
    </source>
</evidence>
<gene>
    <name evidence="3" type="ORF">HRR80_007456</name>
</gene>
<reference evidence="3" key="1">
    <citation type="submission" date="2023-01" db="EMBL/GenBank/DDBJ databases">
        <title>Exophiala dermititidis isolated from Cystic Fibrosis Patient.</title>
        <authorList>
            <person name="Kurbessoian T."/>
            <person name="Crocker A."/>
            <person name="Murante D."/>
            <person name="Hogan D.A."/>
            <person name="Stajich J.E."/>
        </authorList>
    </citation>
    <scope>NUCLEOTIDE SEQUENCE</scope>
    <source>
        <strain evidence="3">Ex8</strain>
    </source>
</reference>
<dbReference type="PANTHER" id="PTHR42085">
    <property type="entry name" value="F-BOX DOMAIN-CONTAINING PROTEIN"/>
    <property type="match status" value="1"/>
</dbReference>
<feature type="domain" description="DUF7730" evidence="2">
    <location>
        <begin position="26"/>
        <end position="183"/>
    </location>
</feature>
<evidence type="ECO:0000313" key="3">
    <source>
        <dbReference type="EMBL" id="KAJ8988428.1"/>
    </source>
</evidence>
<accession>A0AAN6ENJ4</accession>
<dbReference type="Proteomes" id="UP001161757">
    <property type="component" value="Unassembled WGS sequence"/>
</dbReference>
<protein>
    <recommendedName>
        <fullName evidence="2">DUF7730 domain-containing protein</fullName>
    </recommendedName>
</protein>
<dbReference type="EMBL" id="JAJGCB010000018">
    <property type="protein sequence ID" value="KAJ8988428.1"/>
    <property type="molecule type" value="Genomic_DNA"/>
</dbReference>
<dbReference type="PANTHER" id="PTHR42085:SF1">
    <property type="entry name" value="F-BOX DOMAIN-CONTAINING PROTEIN"/>
    <property type="match status" value="1"/>
</dbReference>
<sequence>MATASSSNDKATTNTTSFSHDKSRRQSQSPPTFLTLPPEIRTNVYARLFSATTAIKIEHEHPNRQADYDQEDTDNTQSWQLHRPSVTNTNTITPTTTTTTSPTSTTTPTFTTNPNHPSSQSSQGLSSQLLLTNHQIHAEALPLLYQLNTFDCSSREAIPLLLGTIGSHHFTFIRHLILDWDQLEDFAWMLAKPLHQTLTLAGLEILETATWHMRIPGYPSAPKNPILLATKAYERQLCQAALDICSKHPRLNCLLQRTRRKQTVPSSDHLGRVLYRVEFTDPPSWSSSQGAIILSNEPLPGAGTPAATGGVTTTNNTSAYRIKWRFVANTSTAAAAAAAAAATTTTTGSPPAISHEAETIVDLPAELAALKAWPASGMIASAIAS</sequence>
<evidence type="ECO:0000259" key="2">
    <source>
        <dbReference type="Pfam" id="PF24864"/>
    </source>
</evidence>
<feature type="compositionally biased region" description="Polar residues" evidence="1">
    <location>
        <begin position="1"/>
        <end position="18"/>
    </location>
</feature>
<feature type="region of interest" description="Disordered" evidence="1">
    <location>
        <begin position="86"/>
        <end position="124"/>
    </location>
</feature>
<dbReference type="InterPro" id="IPR038883">
    <property type="entry name" value="AN11006-like"/>
</dbReference>
<organism evidence="3 4">
    <name type="scientific">Exophiala dermatitidis</name>
    <name type="common">Black yeast-like fungus</name>
    <name type="synonym">Wangiella dermatitidis</name>
    <dbReference type="NCBI Taxonomy" id="5970"/>
    <lineage>
        <taxon>Eukaryota</taxon>
        <taxon>Fungi</taxon>
        <taxon>Dikarya</taxon>
        <taxon>Ascomycota</taxon>
        <taxon>Pezizomycotina</taxon>
        <taxon>Eurotiomycetes</taxon>
        <taxon>Chaetothyriomycetidae</taxon>
        <taxon>Chaetothyriales</taxon>
        <taxon>Herpotrichiellaceae</taxon>
        <taxon>Exophiala</taxon>
    </lineage>
</organism>
<dbReference type="AlphaFoldDB" id="A0AAN6ENJ4"/>
<dbReference type="Pfam" id="PF24864">
    <property type="entry name" value="DUF7730"/>
    <property type="match status" value="1"/>
</dbReference>